<keyword evidence="2" id="KW-1185">Reference proteome</keyword>
<dbReference type="VEuPathDB" id="FungiDB:DFL_004301"/>
<dbReference type="Proteomes" id="UP000283090">
    <property type="component" value="Unassembled WGS sequence"/>
</dbReference>
<protein>
    <submittedName>
        <fullName evidence="1">Uncharacterized protein</fullName>
    </submittedName>
</protein>
<dbReference type="EMBL" id="SAEB01000006">
    <property type="protein sequence ID" value="RVD86005.1"/>
    <property type="molecule type" value="Genomic_DNA"/>
</dbReference>
<comment type="caution">
    <text evidence="1">The sequence shown here is derived from an EMBL/GenBank/DDBJ whole genome shotgun (WGS) entry which is preliminary data.</text>
</comment>
<dbReference type="OrthoDB" id="160645at2759"/>
<reference evidence="1 2" key="1">
    <citation type="submission" date="2019-01" db="EMBL/GenBank/DDBJ databases">
        <title>Intercellular communication is required for trap formation in the nematode-trapping fungus Duddingtonia flagrans.</title>
        <authorList>
            <person name="Youssar L."/>
            <person name="Wernet V."/>
            <person name="Hensel N."/>
            <person name="Hildebrandt H.-G."/>
            <person name="Fischer R."/>
        </authorList>
    </citation>
    <scope>NUCLEOTIDE SEQUENCE [LARGE SCALE GENOMIC DNA]</scope>
    <source>
        <strain evidence="1 2">CBS H-5679</strain>
    </source>
</reference>
<accession>A0A437A4F2</accession>
<dbReference type="AlphaFoldDB" id="A0A437A4F2"/>
<evidence type="ECO:0000313" key="2">
    <source>
        <dbReference type="Proteomes" id="UP000283090"/>
    </source>
</evidence>
<dbReference type="RefSeq" id="XP_067491549.1">
    <property type="nucleotide sequence ID" value="XM_067633374.1"/>
</dbReference>
<dbReference type="GeneID" id="93586612"/>
<sequence>MPTSTVSTSHLFTNGTTTSAAVEGTTASPVISTATFTSITRFQNTTSAYSRNSTATTFSSATSTLASASMAPTSTLNFPKVIIKDAADSLFLNTNADGTIFLCNDFVYTIPTSYRIPLSLLLYEFQLKVVVVSSANPGVFLSPVACRIEGQPTKMFVVKELESGIETLKILGSCIAGGKVLECSVKNFDLLTA</sequence>
<organism evidence="1 2">
    <name type="scientific">Arthrobotrys flagrans</name>
    <name type="common">Nematode-trapping fungus</name>
    <name type="synonym">Trichothecium flagrans</name>
    <dbReference type="NCBI Taxonomy" id="97331"/>
    <lineage>
        <taxon>Eukaryota</taxon>
        <taxon>Fungi</taxon>
        <taxon>Dikarya</taxon>
        <taxon>Ascomycota</taxon>
        <taxon>Pezizomycotina</taxon>
        <taxon>Orbiliomycetes</taxon>
        <taxon>Orbiliales</taxon>
        <taxon>Orbiliaceae</taxon>
        <taxon>Arthrobotrys</taxon>
    </lineage>
</organism>
<proteinExistence type="predicted"/>
<evidence type="ECO:0000313" key="1">
    <source>
        <dbReference type="EMBL" id="RVD86005.1"/>
    </source>
</evidence>
<name>A0A437A4F2_ARTFL</name>
<gene>
    <name evidence="1" type="ORF">DFL_004301</name>
</gene>
<dbReference type="STRING" id="97331.A0A437A4F2"/>